<sequence length="193" mass="20612">MKNACPLWALGLVLLTSTAAQATKIYSWTDSKGVVHYTDAPPPGQQAKEVDLRVAPLIGGAPRSVQVDNFNSLTGVDAKKEEEAAKLAIELLSPEQGSTLRDNTGNVVFQGQISPKPPTQYDVRLTLDGKAAPIVSNGLAIRVENLDRGAHEAQLELLAKDGTILAKSRVVTFYLHRASINPAPKVTPLPNKG</sequence>
<gene>
    <name evidence="3" type="ORF">D9F05_12995</name>
</gene>
<dbReference type="InterPro" id="IPR025392">
    <property type="entry name" value="DUF4124"/>
</dbReference>
<dbReference type="Pfam" id="PF13511">
    <property type="entry name" value="DUF4124"/>
    <property type="match status" value="1"/>
</dbReference>
<proteinExistence type="predicted"/>
<reference evidence="3" key="1">
    <citation type="submission" date="2018-10" db="EMBL/GenBank/DDBJ databases">
        <authorList>
            <consortium name="NARMS: The National Antimicrobial Resistance Monitoring System"/>
        </authorList>
    </citation>
    <scope>NUCLEOTIDE SEQUENCE [LARGE SCALE GENOMIC DNA]</scope>
    <source>
        <strain evidence="3">CVM N17EC0388</strain>
    </source>
</reference>
<evidence type="ECO:0000259" key="2">
    <source>
        <dbReference type="Pfam" id="PF13511"/>
    </source>
</evidence>
<evidence type="ECO:0000313" key="3">
    <source>
        <dbReference type="EMBL" id="MHO05284.1"/>
    </source>
</evidence>
<dbReference type="AlphaFoldDB" id="A0A3L0W197"/>
<evidence type="ECO:0000256" key="1">
    <source>
        <dbReference type="SAM" id="SignalP"/>
    </source>
</evidence>
<accession>A0A3L0W197</accession>
<name>A0A3L0W197_ECOLX</name>
<feature type="signal peptide" evidence="1">
    <location>
        <begin position="1"/>
        <end position="22"/>
    </location>
</feature>
<feature type="domain" description="DUF4124" evidence="2">
    <location>
        <begin position="14"/>
        <end position="56"/>
    </location>
</feature>
<dbReference type="EMBL" id="RNRV01000021">
    <property type="protein sequence ID" value="MHO05284.1"/>
    <property type="molecule type" value="Genomic_DNA"/>
</dbReference>
<keyword evidence="1" id="KW-0732">Signal</keyword>
<comment type="caution">
    <text evidence="3">The sequence shown here is derived from an EMBL/GenBank/DDBJ whole genome shotgun (WGS) entry which is preliminary data.</text>
</comment>
<protein>
    <submittedName>
        <fullName evidence="3">DUF4124 domain-containing protein</fullName>
    </submittedName>
</protein>
<organism evidence="3">
    <name type="scientific">Escherichia coli</name>
    <dbReference type="NCBI Taxonomy" id="562"/>
    <lineage>
        <taxon>Bacteria</taxon>
        <taxon>Pseudomonadati</taxon>
        <taxon>Pseudomonadota</taxon>
        <taxon>Gammaproteobacteria</taxon>
        <taxon>Enterobacterales</taxon>
        <taxon>Enterobacteriaceae</taxon>
        <taxon>Escherichia</taxon>
    </lineage>
</organism>
<feature type="chain" id="PRO_5018282962" evidence="1">
    <location>
        <begin position="23"/>
        <end position="193"/>
    </location>
</feature>